<evidence type="ECO:0000256" key="7">
    <source>
        <dbReference type="RuleBase" id="RU362042"/>
    </source>
</evidence>
<proteinExistence type="inferred from homology"/>
<protein>
    <recommendedName>
        <fullName evidence="4 7">Signal peptidase I</fullName>
        <ecNumber evidence="4 7">3.4.21.89</ecNumber>
    </recommendedName>
</protein>
<dbReference type="PRINTS" id="PR00727">
    <property type="entry name" value="LEADERPTASE"/>
</dbReference>
<dbReference type="Pfam" id="PF10502">
    <property type="entry name" value="Peptidase_S26"/>
    <property type="match status" value="1"/>
</dbReference>
<name>G5IBF2_9FIRM</name>
<evidence type="ECO:0000313" key="11">
    <source>
        <dbReference type="Proteomes" id="UP000005384"/>
    </source>
</evidence>
<dbReference type="GO" id="GO:0009003">
    <property type="term" value="F:signal peptidase activity"/>
    <property type="evidence" value="ECO:0007669"/>
    <property type="project" value="UniProtKB-EC"/>
</dbReference>
<feature type="domain" description="Peptidase S26" evidence="9">
    <location>
        <begin position="139"/>
        <end position="300"/>
    </location>
</feature>
<dbReference type="InterPro" id="IPR019533">
    <property type="entry name" value="Peptidase_S26"/>
</dbReference>
<dbReference type="Proteomes" id="UP000005384">
    <property type="component" value="Unassembled WGS sequence"/>
</dbReference>
<dbReference type="GO" id="GO:0006465">
    <property type="term" value="P:signal peptide processing"/>
    <property type="evidence" value="ECO:0007669"/>
    <property type="project" value="InterPro"/>
</dbReference>
<dbReference type="PANTHER" id="PTHR43390">
    <property type="entry name" value="SIGNAL PEPTIDASE I"/>
    <property type="match status" value="1"/>
</dbReference>
<keyword evidence="7" id="KW-0472">Membrane</keyword>
<dbReference type="InterPro" id="IPR036286">
    <property type="entry name" value="LexA/Signal_pep-like_sf"/>
</dbReference>
<comment type="similarity">
    <text evidence="3 7">Belongs to the peptidase S26 family.</text>
</comment>
<dbReference type="GO" id="GO:0005886">
    <property type="term" value="C:plasma membrane"/>
    <property type="evidence" value="ECO:0007669"/>
    <property type="project" value="UniProtKB-SubCell"/>
</dbReference>
<feature type="region of interest" description="Disordered" evidence="8">
    <location>
        <begin position="82"/>
        <end position="110"/>
    </location>
</feature>
<feature type="region of interest" description="Disordered" evidence="8">
    <location>
        <begin position="23"/>
        <end position="44"/>
    </location>
</feature>
<comment type="caution">
    <text evidence="10">The sequence shown here is derived from an EMBL/GenBank/DDBJ whole genome shotgun (WGS) entry which is preliminary data.</text>
</comment>
<dbReference type="SUPFAM" id="SSF51306">
    <property type="entry name" value="LexA/Signal peptidase"/>
    <property type="match status" value="1"/>
</dbReference>
<feature type="active site" evidence="6">
    <location>
        <position position="204"/>
    </location>
</feature>
<dbReference type="PATRIC" id="fig|742737.3.peg.871"/>
<evidence type="ECO:0000256" key="6">
    <source>
        <dbReference type="PIRSR" id="PIRSR600223-1"/>
    </source>
</evidence>
<keyword evidence="7" id="KW-0645">Protease</keyword>
<dbReference type="PANTHER" id="PTHR43390:SF1">
    <property type="entry name" value="CHLOROPLAST PROCESSING PEPTIDASE"/>
    <property type="match status" value="1"/>
</dbReference>
<dbReference type="GO" id="GO:0004252">
    <property type="term" value="F:serine-type endopeptidase activity"/>
    <property type="evidence" value="ECO:0007669"/>
    <property type="project" value="InterPro"/>
</dbReference>
<gene>
    <name evidence="10" type="ORF">HMPREF9473_00874</name>
</gene>
<keyword evidence="7" id="KW-0812">Transmembrane</keyword>
<evidence type="ECO:0000256" key="3">
    <source>
        <dbReference type="ARBA" id="ARBA00009370"/>
    </source>
</evidence>
<feature type="active site" evidence="6">
    <location>
        <position position="167"/>
    </location>
</feature>
<accession>G5IBF2</accession>
<dbReference type="InterPro" id="IPR000223">
    <property type="entry name" value="Pept_S26A_signal_pept_1"/>
</dbReference>
<dbReference type="AlphaFoldDB" id="G5IBF2"/>
<evidence type="ECO:0000259" key="9">
    <source>
        <dbReference type="Pfam" id="PF10502"/>
    </source>
</evidence>
<evidence type="ECO:0000256" key="8">
    <source>
        <dbReference type="SAM" id="MobiDB-lite"/>
    </source>
</evidence>
<evidence type="ECO:0000256" key="4">
    <source>
        <dbReference type="ARBA" id="ARBA00013208"/>
    </source>
</evidence>
<dbReference type="HOGENOM" id="CLU_028723_5_2_9"/>
<keyword evidence="11" id="KW-1185">Reference proteome</keyword>
<dbReference type="PROSITE" id="PS00760">
    <property type="entry name" value="SPASE_I_2"/>
    <property type="match status" value="1"/>
</dbReference>
<keyword evidence="7" id="KW-1133">Transmembrane helix</keyword>
<evidence type="ECO:0000256" key="5">
    <source>
        <dbReference type="ARBA" id="ARBA00022801"/>
    </source>
</evidence>
<reference evidence="10 11" key="1">
    <citation type="submission" date="2011-08" db="EMBL/GenBank/DDBJ databases">
        <title>The Genome Sequence of Clostridium hathewayi WAL-18680.</title>
        <authorList>
            <consortium name="The Broad Institute Genome Sequencing Platform"/>
            <person name="Earl A."/>
            <person name="Ward D."/>
            <person name="Feldgarden M."/>
            <person name="Gevers D."/>
            <person name="Finegold S.M."/>
            <person name="Summanen P.H."/>
            <person name="Molitoris D.R."/>
            <person name="Song M."/>
            <person name="Daigneault M."/>
            <person name="Allen-Vercoe E."/>
            <person name="Young S.K."/>
            <person name="Zeng Q."/>
            <person name="Gargeya S."/>
            <person name="Fitzgerald M."/>
            <person name="Haas B."/>
            <person name="Abouelleil A."/>
            <person name="Alvarado L."/>
            <person name="Arachchi H.M."/>
            <person name="Berlin A."/>
            <person name="Brown A."/>
            <person name="Chapman S.B."/>
            <person name="Chen Z."/>
            <person name="Dunbar C."/>
            <person name="Freedman E."/>
            <person name="Gearin G."/>
            <person name="Gellesch M."/>
            <person name="Goldberg J."/>
            <person name="Griggs A."/>
            <person name="Gujja S."/>
            <person name="Heiman D."/>
            <person name="Howarth C."/>
            <person name="Larson L."/>
            <person name="Lui A."/>
            <person name="MacDonald P.J.P."/>
            <person name="Montmayeur A."/>
            <person name="Murphy C."/>
            <person name="Neiman D."/>
            <person name="Pearson M."/>
            <person name="Priest M."/>
            <person name="Roberts A."/>
            <person name="Saif S."/>
            <person name="Shea T."/>
            <person name="Shenoy N."/>
            <person name="Sisk P."/>
            <person name="Stolte C."/>
            <person name="Sykes S."/>
            <person name="Wortman J."/>
            <person name="Nusbaum C."/>
            <person name="Birren B."/>
        </authorList>
    </citation>
    <scope>NUCLEOTIDE SEQUENCE [LARGE SCALE GENOMIC DNA]</scope>
    <source>
        <strain evidence="10 11">WAL-18680</strain>
    </source>
</reference>
<comment type="subcellular location">
    <subcellularLocation>
        <location evidence="2">Cell membrane</location>
        <topology evidence="2">Single-pass type II membrane protein</topology>
    </subcellularLocation>
    <subcellularLocation>
        <location evidence="7">Membrane</location>
        <topology evidence="7">Single-pass type II membrane protein</topology>
    </subcellularLocation>
</comment>
<sequence>MPYFIIHITGSTLKGRCQTVETAGYRGRSRRQEPKGKTKKERKTSHFRTVRFGGFDENQMICYLWDIVKSVEAAQDAGNGCGAGNRRGIGNSRETGNGRGDGAGRDADPLTRLGKQMRSQIRVEIRRYFVRRRRRNVRMALSMAAVIVCIAVVFGCLIGVDRVSGNSMYPYLNHGDWIVYSRIGEKYQRNEVIVFEKNGESMVKRIAGLPGDRVEVNSSGSHVVVNGQEIQEDYVTLSDADVGNKKANTEKAEEQPGMTQTVMNGQYLVLGDNRSVSIDSRDSSIGTVPSGEIQGRVILIIRGNGG</sequence>
<organism evidence="10 11">
    <name type="scientific">Hungatella hathewayi WAL-18680</name>
    <dbReference type="NCBI Taxonomy" id="742737"/>
    <lineage>
        <taxon>Bacteria</taxon>
        <taxon>Bacillati</taxon>
        <taxon>Bacillota</taxon>
        <taxon>Clostridia</taxon>
        <taxon>Lachnospirales</taxon>
        <taxon>Lachnospiraceae</taxon>
        <taxon>Hungatella</taxon>
    </lineage>
</organism>
<evidence type="ECO:0000256" key="1">
    <source>
        <dbReference type="ARBA" id="ARBA00000677"/>
    </source>
</evidence>
<dbReference type="Gene3D" id="2.10.109.10">
    <property type="entry name" value="Umud Fragment, subunit A"/>
    <property type="match status" value="1"/>
</dbReference>
<dbReference type="PROSITE" id="PS00761">
    <property type="entry name" value="SPASE_I_3"/>
    <property type="match status" value="1"/>
</dbReference>
<comment type="catalytic activity">
    <reaction evidence="1 7">
        <text>Cleavage of hydrophobic, N-terminal signal or leader sequences from secreted and periplasmic proteins.</text>
        <dbReference type="EC" id="3.4.21.89"/>
    </reaction>
</comment>
<keyword evidence="5 7" id="KW-0378">Hydrolase</keyword>
<evidence type="ECO:0000313" key="10">
    <source>
        <dbReference type="EMBL" id="EHI61259.1"/>
    </source>
</evidence>
<evidence type="ECO:0000256" key="2">
    <source>
        <dbReference type="ARBA" id="ARBA00004401"/>
    </source>
</evidence>
<dbReference type="InterPro" id="IPR019757">
    <property type="entry name" value="Pept_S26A_signal_pept_1_Lys-AS"/>
</dbReference>
<dbReference type="InterPro" id="IPR019758">
    <property type="entry name" value="Pept_S26A_signal_pept_1_CS"/>
</dbReference>
<dbReference type="CDD" id="cd06530">
    <property type="entry name" value="S26_SPase_I"/>
    <property type="match status" value="1"/>
</dbReference>
<dbReference type="EMBL" id="ADLN01000006">
    <property type="protein sequence ID" value="EHI61259.1"/>
    <property type="molecule type" value="Genomic_DNA"/>
</dbReference>
<feature type="transmembrane region" description="Helical" evidence="7">
    <location>
        <begin position="139"/>
        <end position="160"/>
    </location>
</feature>
<dbReference type="EC" id="3.4.21.89" evidence="4 7"/>
<dbReference type="NCBIfam" id="TIGR02227">
    <property type="entry name" value="sigpep_I_bact"/>
    <property type="match status" value="1"/>
</dbReference>